<evidence type="ECO:0000256" key="2">
    <source>
        <dbReference type="ARBA" id="ARBA00010992"/>
    </source>
</evidence>
<dbReference type="EMBL" id="JYNV01000333">
    <property type="protein sequence ID" value="KZM18332.1"/>
    <property type="molecule type" value="Genomic_DNA"/>
</dbReference>
<dbReference type="Gene3D" id="1.20.1250.20">
    <property type="entry name" value="MFS general substrate transporter like domains"/>
    <property type="match status" value="1"/>
</dbReference>
<feature type="transmembrane region" description="Helical" evidence="9">
    <location>
        <begin position="108"/>
        <end position="126"/>
    </location>
</feature>
<dbReference type="InterPro" id="IPR005829">
    <property type="entry name" value="Sugar_transporter_CS"/>
</dbReference>
<dbReference type="Pfam" id="PF00083">
    <property type="entry name" value="Sugar_tr"/>
    <property type="match status" value="1"/>
</dbReference>
<feature type="transmembrane region" description="Helical" evidence="9">
    <location>
        <begin position="458"/>
        <end position="476"/>
    </location>
</feature>
<dbReference type="GO" id="GO:0016020">
    <property type="term" value="C:membrane"/>
    <property type="evidence" value="ECO:0007669"/>
    <property type="project" value="UniProtKB-SubCell"/>
</dbReference>
<evidence type="ECO:0000256" key="3">
    <source>
        <dbReference type="ARBA" id="ARBA00022448"/>
    </source>
</evidence>
<evidence type="ECO:0000256" key="9">
    <source>
        <dbReference type="SAM" id="Phobius"/>
    </source>
</evidence>
<evidence type="ECO:0000313" key="11">
    <source>
        <dbReference type="Proteomes" id="UP000076837"/>
    </source>
</evidence>
<dbReference type="InterPro" id="IPR020846">
    <property type="entry name" value="MFS_dom"/>
</dbReference>
<feature type="transmembrane region" description="Helical" evidence="9">
    <location>
        <begin position="423"/>
        <end position="446"/>
    </location>
</feature>
<evidence type="ECO:0000313" key="10">
    <source>
        <dbReference type="EMBL" id="KZM18332.1"/>
    </source>
</evidence>
<dbReference type="PROSITE" id="PS00216">
    <property type="entry name" value="SUGAR_TRANSPORT_1"/>
    <property type="match status" value="1"/>
</dbReference>
<dbReference type="OrthoDB" id="6612291at2759"/>
<evidence type="ECO:0000256" key="1">
    <source>
        <dbReference type="ARBA" id="ARBA00004141"/>
    </source>
</evidence>
<dbReference type="CDD" id="cd17356">
    <property type="entry name" value="MFS_HXT"/>
    <property type="match status" value="1"/>
</dbReference>
<dbReference type="GO" id="GO:0005351">
    <property type="term" value="F:carbohydrate:proton symporter activity"/>
    <property type="evidence" value="ECO:0007669"/>
    <property type="project" value="TreeGrafter"/>
</dbReference>
<feature type="transmembrane region" description="Helical" evidence="9">
    <location>
        <begin position="21"/>
        <end position="41"/>
    </location>
</feature>
<keyword evidence="6 9" id="KW-0472">Membrane</keyword>
<dbReference type="FunFam" id="1.20.1250.20:FF:000180">
    <property type="entry name" value="MFS monosaccharide transporter"/>
    <property type="match status" value="1"/>
</dbReference>
<dbReference type="PANTHER" id="PTHR48022">
    <property type="entry name" value="PLASTIDIC GLUCOSE TRANSPORTER 4"/>
    <property type="match status" value="1"/>
</dbReference>
<dbReference type="Proteomes" id="UP000076837">
    <property type="component" value="Unassembled WGS sequence"/>
</dbReference>
<evidence type="ECO:0000256" key="4">
    <source>
        <dbReference type="ARBA" id="ARBA00022692"/>
    </source>
</evidence>
<proteinExistence type="inferred from homology"/>
<feature type="region of interest" description="Disordered" evidence="8">
    <location>
        <begin position="495"/>
        <end position="539"/>
    </location>
</feature>
<feature type="transmembrane region" description="Helical" evidence="9">
    <location>
        <begin position="355"/>
        <end position="377"/>
    </location>
</feature>
<dbReference type="AlphaFoldDB" id="A0A162VAV0"/>
<name>A0A162VAV0_DIDRA</name>
<feature type="compositionally biased region" description="Basic and acidic residues" evidence="8">
    <location>
        <begin position="527"/>
        <end position="539"/>
    </location>
</feature>
<dbReference type="PRINTS" id="PR00171">
    <property type="entry name" value="SUGRTRNSPORT"/>
</dbReference>
<feature type="transmembrane region" description="Helical" evidence="9">
    <location>
        <begin position="326"/>
        <end position="348"/>
    </location>
</feature>
<reference evidence="10 11" key="1">
    <citation type="journal article" date="2016" name="Sci. Rep.">
        <title>Draft genome sequencing and secretome analysis of fungal phytopathogen Ascochyta rabiei provides insight into the necrotrophic effector repertoire.</title>
        <authorList>
            <person name="Verma S."/>
            <person name="Gazara R.K."/>
            <person name="Nizam S."/>
            <person name="Parween S."/>
            <person name="Chattopadhyay D."/>
            <person name="Verma P.K."/>
        </authorList>
    </citation>
    <scope>NUCLEOTIDE SEQUENCE [LARGE SCALE GENOMIC DNA]</scope>
    <source>
        <strain evidence="10 11">ArDII</strain>
    </source>
</reference>
<dbReference type="PROSITE" id="PS50850">
    <property type="entry name" value="MFS"/>
    <property type="match status" value="1"/>
</dbReference>
<organism evidence="10 11">
    <name type="scientific">Didymella rabiei</name>
    <name type="common">Chickpea ascochyta blight fungus</name>
    <name type="synonym">Mycosphaerella rabiei</name>
    <dbReference type="NCBI Taxonomy" id="5454"/>
    <lineage>
        <taxon>Eukaryota</taxon>
        <taxon>Fungi</taxon>
        <taxon>Dikarya</taxon>
        <taxon>Ascomycota</taxon>
        <taxon>Pezizomycotina</taxon>
        <taxon>Dothideomycetes</taxon>
        <taxon>Pleosporomycetidae</taxon>
        <taxon>Pleosporales</taxon>
        <taxon>Pleosporineae</taxon>
        <taxon>Didymellaceae</taxon>
        <taxon>Ascochyta</taxon>
    </lineage>
</organism>
<feature type="transmembrane region" description="Helical" evidence="9">
    <location>
        <begin position="81"/>
        <end position="101"/>
    </location>
</feature>
<evidence type="ECO:0000256" key="5">
    <source>
        <dbReference type="ARBA" id="ARBA00022989"/>
    </source>
</evidence>
<comment type="subcellular location">
    <subcellularLocation>
        <location evidence="1">Membrane</location>
        <topology evidence="1">Multi-pass membrane protein</topology>
    </subcellularLocation>
</comment>
<comment type="similarity">
    <text evidence="2 7">Belongs to the major facilitator superfamily. Sugar transporter (TC 2.A.1.1) family.</text>
</comment>
<sequence length="539" mass="58737">MPRWAASVNRGGVLDRIEAPVTLRGYLLCVFAAFGGILFGYDSGYISGVLAMNAFKQQFGGPSTAEDAYHGRLYQTWEKSLIVSILSAGTFFGALFAGSLADWIGRRSTIISGCGVFSVGVVLQVASSTVSVLVAGRLIAGIGVGFVSAVIILYMSEVAPKAVRGAIVSGYQFCITIGLLLAAVVDNSTMNRMNSGSYRIAMSLQWAWALILGVGLFFLPESPRYFVKCGRLDDAAKSLSILRGHPADSKFVADELAELEANYQHESKNMQSGWLSCFSGGWRSPSSNLRRVMLGMALQMMQQWTGVNFVFYFGTTFFKTVGLKNAFVISMITTAVNVGSTPISFWTVERFGRRMLLIYGAVGMLVCEFVIAIVGTVSEGSHAASMCLIVFTCFYIFFFASTWGPAAWVVIGEIFPLPIRAKGVALSTSSNWLWNFVISFVTPYMVDEEYGNLKTKVFFVWGATCTACVVFAYFLVPETKGLSLEQVDRMLEETSPRQSSKWVPHLTLGGHGETSSLESTEKAGLGARHEEDVSRVEHV</sequence>
<evidence type="ECO:0000256" key="8">
    <source>
        <dbReference type="SAM" id="MobiDB-lite"/>
    </source>
</evidence>
<dbReference type="SUPFAM" id="SSF103473">
    <property type="entry name" value="MFS general substrate transporter"/>
    <property type="match status" value="1"/>
</dbReference>
<comment type="caution">
    <text evidence="10">The sequence shown here is derived from an EMBL/GenBank/DDBJ whole genome shotgun (WGS) entry which is preliminary data.</text>
</comment>
<gene>
    <name evidence="10" type="ORF">ST47_g10524</name>
</gene>
<accession>A0A162VAV0</accession>
<keyword evidence="4 9" id="KW-0812">Transmembrane</keyword>
<evidence type="ECO:0000256" key="7">
    <source>
        <dbReference type="RuleBase" id="RU003346"/>
    </source>
</evidence>
<feature type="transmembrane region" description="Helical" evidence="9">
    <location>
        <begin position="166"/>
        <end position="185"/>
    </location>
</feature>
<keyword evidence="3 7" id="KW-0813">Transport</keyword>
<keyword evidence="5 9" id="KW-1133">Transmembrane helix</keyword>
<dbReference type="InterPro" id="IPR005828">
    <property type="entry name" value="MFS_sugar_transport-like"/>
</dbReference>
<dbReference type="NCBIfam" id="TIGR00879">
    <property type="entry name" value="SP"/>
    <property type="match status" value="1"/>
</dbReference>
<feature type="transmembrane region" description="Helical" evidence="9">
    <location>
        <begin position="132"/>
        <end position="154"/>
    </location>
</feature>
<dbReference type="InterPro" id="IPR036259">
    <property type="entry name" value="MFS_trans_sf"/>
</dbReference>
<dbReference type="PANTHER" id="PTHR48022:SF6">
    <property type="entry name" value="MSTA PROTEIN-RELATED"/>
    <property type="match status" value="1"/>
</dbReference>
<dbReference type="PROSITE" id="PS00217">
    <property type="entry name" value="SUGAR_TRANSPORT_2"/>
    <property type="match status" value="1"/>
</dbReference>
<protein>
    <submittedName>
        <fullName evidence="10">Substrate-specific transmembrane transporter</fullName>
    </submittedName>
</protein>
<feature type="transmembrane region" description="Helical" evidence="9">
    <location>
        <begin position="197"/>
        <end position="219"/>
    </location>
</feature>
<dbReference type="InterPro" id="IPR050360">
    <property type="entry name" value="MFS_Sugar_Transporters"/>
</dbReference>
<keyword evidence="11" id="KW-1185">Reference proteome</keyword>
<evidence type="ECO:0000256" key="6">
    <source>
        <dbReference type="ARBA" id="ARBA00023136"/>
    </source>
</evidence>
<dbReference type="InterPro" id="IPR003663">
    <property type="entry name" value="Sugar/inositol_transpt"/>
</dbReference>
<feature type="transmembrane region" description="Helical" evidence="9">
    <location>
        <begin position="383"/>
        <end position="411"/>
    </location>
</feature>